<organism evidence="3 4">
    <name type="scientific">Ditylenchus destructor</name>
    <dbReference type="NCBI Taxonomy" id="166010"/>
    <lineage>
        <taxon>Eukaryota</taxon>
        <taxon>Metazoa</taxon>
        <taxon>Ecdysozoa</taxon>
        <taxon>Nematoda</taxon>
        <taxon>Chromadorea</taxon>
        <taxon>Rhabditida</taxon>
        <taxon>Tylenchina</taxon>
        <taxon>Tylenchomorpha</taxon>
        <taxon>Sphaerularioidea</taxon>
        <taxon>Anguinidae</taxon>
        <taxon>Anguininae</taxon>
        <taxon>Ditylenchus</taxon>
    </lineage>
</organism>
<evidence type="ECO:0000313" key="4">
    <source>
        <dbReference type="Proteomes" id="UP001201812"/>
    </source>
</evidence>
<keyword evidence="1" id="KW-0472">Membrane</keyword>
<comment type="caution">
    <text evidence="3">The sequence shown here is derived from an EMBL/GenBank/DDBJ whole genome shotgun (WGS) entry which is preliminary data.</text>
</comment>
<name>A0AAD4QXK6_9BILA</name>
<keyword evidence="1" id="KW-0812">Transmembrane</keyword>
<evidence type="ECO:0000313" key="3">
    <source>
        <dbReference type="EMBL" id="KAI1702267.1"/>
    </source>
</evidence>
<feature type="signal peptide" evidence="2">
    <location>
        <begin position="1"/>
        <end position="23"/>
    </location>
</feature>
<accession>A0AAD4QXK6</accession>
<reference evidence="3" key="1">
    <citation type="submission" date="2022-01" db="EMBL/GenBank/DDBJ databases">
        <title>Genome Sequence Resource for Two Populations of Ditylenchus destructor, the Migratory Endoparasitic Phytonematode.</title>
        <authorList>
            <person name="Zhang H."/>
            <person name="Lin R."/>
            <person name="Xie B."/>
        </authorList>
    </citation>
    <scope>NUCLEOTIDE SEQUENCE</scope>
    <source>
        <strain evidence="3">BazhouSP</strain>
    </source>
</reference>
<feature type="chain" id="PRO_5042244688" evidence="2">
    <location>
        <begin position="24"/>
        <end position="192"/>
    </location>
</feature>
<keyword evidence="4" id="KW-1185">Reference proteome</keyword>
<feature type="transmembrane region" description="Helical" evidence="1">
    <location>
        <begin position="141"/>
        <end position="165"/>
    </location>
</feature>
<feature type="transmembrane region" description="Helical" evidence="1">
    <location>
        <begin position="26"/>
        <end position="47"/>
    </location>
</feature>
<dbReference type="AlphaFoldDB" id="A0AAD4QXK6"/>
<feature type="transmembrane region" description="Helical" evidence="1">
    <location>
        <begin position="54"/>
        <end position="75"/>
    </location>
</feature>
<keyword evidence="2" id="KW-0732">Signal</keyword>
<evidence type="ECO:0000256" key="2">
    <source>
        <dbReference type="SAM" id="SignalP"/>
    </source>
</evidence>
<evidence type="ECO:0000256" key="1">
    <source>
        <dbReference type="SAM" id="Phobius"/>
    </source>
</evidence>
<protein>
    <submittedName>
        <fullName evidence="3">Uncharacterized protein</fullName>
    </submittedName>
</protein>
<dbReference type="EMBL" id="JAKKPZ010000102">
    <property type="protein sequence ID" value="KAI1702267.1"/>
    <property type="molecule type" value="Genomic_DNA"/>
</dbReference>
<dbReference type="Proteomes" id="UP001201812">
    <property type="component" value="Unassembled WGS sequence"/>
</dbReference>
<sequence length="192" mass="22316">MLFTLGFIALVVYLVDHSPNVNGQDGFWFICAAIFALISYLFVFCAFVGRPLMLVPVMIATVLWILFAARNIFYFCSRFLRITDKLWIFELGQIFDEKQTYNLHEAFMKEFVKSGVASYLDSANIKYTLYTPPPPPPSTPAYIAGLITVAFVGFLCLQLWFFIIFRRIFIYLQRRDNDDYNVVGRREAYGMR</sequence>
<proteinExistence type="predicted"/>
<gene>
    <name evidence="3" type="ORF">DdX_15606</name>
</gene>
<keyword evidence="1" id="KW-1133">Transmembrane helix</keyword>